<protein>
    <recommendedName>
        <fullName evidence="5">Carrier domain-containing protein</fullName>
    </recommendedName>
</protein>
<dbReference type="InterPro" id="IPR025110">
    <property type="entry name" value="AMP-bd_C"/>
</dbReference>
<dbReference type="GO" id="GO:0003824">
    <property type="term" value="F:catalytic activity"/>
    <property type="evidence" value="ECO:0007669"/>
    <property type="project" value="InterPro"/>
</dbReference>
<dbReference type="InterPro" id="IPR023213">
    <property type="entry name" value="CAT-like_dom_sf"/>
</dbReference>
<evidence type="ECO:0000256" key="2">
    <source>
        <dbReference type="ARBA" id="ARBA00006432"/>
    </source>
</evidence>
<reference evidence="6" key="1">
    <citation type="submission" date="2024-07" db="EMBL/GenBank/DDBJ databases">
        <title>Complete genome sequences of cellulolytic bacteria, Kitasatospora sp. CMC57 and Streptomyces sp. CMC78, isolated from Japanese agricultural soil.</title>
        <authorList>
            <person name="Hashimoto T."/>
            <person name="Ito M."/>
            <person name="Iwamoto M."/>
            <person name="Fukahori D."/>
            <person name="Shoda T."/>
            <person name="Sakoda M."/>
            <person name="Morohoshi T."/>
            <person name="Mitsuboshi M."/>
            <person name="Nishizawa T."/>
        </authorList>
    </citation>
    <scope>NUCLEOTIDE SEQUENCE</scope>
    <source>
        <strain evidence="6">CMC78</strain>
    </source>
</reference>
<dbReference type="PANTHER" id="PTHR45527:SF1">
    <property type="entry name" value="FATTY ACID SYNTHASE"/>
    <property type="match status" value="1"/>
</dbReference>
<organism evidence="6">
    <name type="scientific">Streptomyces sp. CMC78</name>
    <dbReference type="NCBI Taxonomy" id="3231512"/>
    <lineage>
        <taxon>Bacteria</taxon>
        <taxon>Bacillati</taxon>
        <taxon>Actinomycetota</taxon>
        <taxon>Actinomycetes</taxon>
        <taxon>Kitasatosporales</taxon>
        <taxon>Streptomycetaceae</taxon>
        <taxon>Streptomyces</taxon>
    </lineage>
</organism>
<evidence type="ECO:0000256" key="4">
    <source>
        <dbReference type="ARBA" id="ARBA00022553"/>
    </source>
</evidence>
<dbReference type="InterPro" id="IPR009081">
    <property type="entry name" value="PP-bd_ACP"/>
</dbReference>
<dbReference type="Gene3D" id="1.10.1200.10">
    <property type="entry name" value="ACP-like"/>
    <property type="match status" value="2"/>
</dbReference>
<dbReference type="GO" id="GO:0043041">
    <property type="term" value="P:amino acid activation for nonribosomal peptide biosynthetic process"/>
    <property type="evidence" value="ECO:0007669"/>
    <property type="project" value="TreeGrafter"/>
</dbReference>
<feature type="domain" description="Carrier" evidence="5">
    <location>
        <begin position="533"/>
        <end position="608"/>
    </location>
</feature>
<dbReference type="Gene3D" id="3.30.300.30">
    <property type="match status" value="1"/>
</dbReference>
<dbReference type="Gene3D" id="3.40.50.12780">
    <property type="entry name" value="N-terminal domain of ligase-like"/>
    <property type="match status" value="1"/>
</dbReference>
<dbReference type="GO" id="GO:0072330">
    <property type="term" value="P:monocarboxylic acid biosynthetic process"/>
    <property type="evidence" value="ECO:0007669"/>
    <property type="project" value="UniProtKB-ARBA"/>
</dbReference>
<dbReference type="FunFam" id="3.40.50.980:FF:000001">
    <property type="entry name" value="Non-ribosomal peptide synthetase"/>
    <property type="match status" value="1"/>
</dbReference>
<dbReference type="GO" id="GO:0044550">
    <property type="term" value="P:secondary metabolite biosynthetic process"/>
    <property type="evidence" value="ECO:0007669"/>
    <property type="project" value="TreeGrafter"/>
</dbReference>
<keyword evidence="4" id="KW-0597">Phosphoprotein</keyword>
<dbReference type="InterPro" id="IPR036736">
    <property type="entry name" value="ACP-like_sf"/>
</dbReference>
<dbReference type="Pfam" id="PF00501">
    <property type="entry name" value="AMP-binding"/>
    <property type="match status" value="1"/>
</dbReference>
<dbReference type="CDD" id="cd05930">
    <property type="entry name" value="A_NRPS"/>
    <property type="match status" value="1"/>
</dbReference>
<dbReference type="SMART" id="SM00823">
    <property type="entry name" value="PKS_PP"/>
    <property type="match status" value="2"/>
</dbReference>
<dbReference type="InterPro" id="IPR020806">
    <property type="entry name" value="PKS_PP-bd"/>
</dbReference>
<dbReference type="PROSITE" id="PS50075">
    <property type="entry name" value="CARRIER"/>
    <property type="match status" value="2"/>
</dbReference>
<dbReference type="PROSITE" id="PS00012">
    <property type="entry name" value="PHOSPHOPANTETHEINE"/>
    <property type="match status" value="1"/>
</dbReference>
<dbReference type="Pfam" id="PF13193">
    <property type="entry name" value="AMP-binding_C"/>
    <property type="match status" value="1"/>
</dbReference>
<dbReference type="InterPro" id="IPR010071">
    <property type="entry name" value="AA_adenyl_dom"/>
</dbReference>
<dbReference type="GO" id="GO:0005737">
    <property type="term" value="C:cytoplasm"/>
    <property type="evidence" value="ECO:0007669"/>
    <property type="project" value="TreeGrafter"/>
</dbReference>
<evidence type="ECO:0000313" key="6">
    <source>
        <dbReference type="EMBL" id="BFP56946.1"/>
    </source>
</evidence>
<dbReference type="InterPro" id="IPR000873">
    <property type="entry name" value="AMP-dep_synth/lig_dom"/>
</dbReference>
<dbReference type="Pfam" id="PF00550">
    <property type="entry name" value="PP-binding"/>
    <property type="match status" value="2"/>
</dbReference>
<dbReference type="InterPro" id="IPR020845">
    <property type="entry name" value="AMP-binding_CS"/>
</dbReference>
<dbReference type="CDD" id="cd19531">
    <property type="entry name" value="LCL_NRPS-like"/>
    <property type="match status" value="1"/>
</dbReference>
<sequence>MQTAQQSQSESRALDAQESVHGAFEKCVLEYPDSVSVESVDGRLTYRELNERADRLARRLTGLGVGPEAPVAVCAEPSVSLVVAILGVLKAGAAFVPLDPGYPPARLAGLLTDSGAAVAVVQSDLTSLLPDTEVRLVPLDTEGPDAGAEPGGRRTSADVPADTVACVYYTSGSTGSPKGVLVTHRGLLNLASAAAREFGLAPGDRFLQLASIGFSAALEEIFPALLCGATLVLAGYRRALPDVGHFLGVLEEQRITGFEITTAYWHQLMDELHTTGAALPDRVRFVVVGGDRARAEHVLAWRTTGIPLINVYGPTEATATASYHHTAKERPDPDGLLPIGRAITGARMHLLDPHGQPVGPGEQGEIHVGGDCLARGYLGDPAQTARAFVPDPFGAAGGRLYRTGDLGRALPDGTVEFLGRRDNQIKIRGVRIEPAEVEAALQRYPGISQALVSASADEPEDRHLVAYLIAGEAGPPDEEELRAHLSTVLPSQLVPSVYVVLDAMPLTAHGKVDRAGLPPVTAHRPRPATPYVEPRNGTETALTALWADVLDRELIGVQDDFFALGGNSLQAVRIVAKARRRFDVELRAADLLAEPTVAAFAARIDGLLREAAPHGADDEAWWKHWREELRSFEERTAARTGQRGAGPLGMSQQGLWMLSRFQPGIPLYNEAWQCRLHGSLDRAALQKALSRITERHEVLRTRFALAGTQPVQIVDASAEPHLEFCDLAGVEPSGRLDAALAVRDEVIMAPLDPAVAPPAKAWLFPLADDEHLVVFTMHHIVWDGISKEVFLDELVALYEAFRTGEAPALQPLPLTYRAYALWQRSHLTGTTFDRLLDYWRTRLADPPEPLPLPSDRPAPTVQDYTGGKIVLPLAPALRERVIEVARRENVTPFMLLFTALCAQLQNSTGQDDLCVGTPLANRTLPGTESLIGCFINSVALRVKLDDGMTRRQALARVRATCLEAIEHQEMPFDKLVEELRPRRHPGRSPYFQVWFAMGDDTLLPRTSPGLSIDGFEDLSTGVSTGMAKLDLNWIVVDRGDHYALSLSYRTALFDEDTARSMATAFQERLDELLQDPEAPFRLPAPDADRQEGPGVEEQLLAQWREMFHNDAIGPEDDFFELGGYSMLAVEVVTRVQEEFGVEISFADFFEVPTVAELARKITSPGS</sequence>
<dbReference type="SUPFAM" id="SSF52777">
    <property type="entry name" value="CoA-dependent acyltransferases"/>
    <property type="match status" value="2"/>
</dbReference>
<dbReference type="KEGG" id="stcm:SCMC78_67530"/>
<dbReference type="FunFam" id="1.10.1200.10:FF:000016">
    <property type="entry name" value="Non-ribosomal peptide synthase"/>
    <property type="match status" value="1"/>
</dbReference>
<dbReference type="GO" id="GO:0008610">
    <property type="term" value="P:lipid biosynthetic process"/>
    <property type="evidence" value="ECO:0007669"/>
    <property type="project" value="UniProtKB-ARBA"/>
</dbReference>
<keyword evidence="3" id="KW-0596">Phosphopantetheine</keyword>
<evidence type="ECO:0000256" key="1">
    <source>
        <dbReference type="ARBA" id="ARBA00001957"/>
    </source>
</evidence>
<dbReference type="PANTHER" id="PTHR45527">
    <property type="entry name" value="NONRIBOSOMAL PEPTIDE SYNTHETASE"/>
    <property type="match status" value="1"/>
</dbReference>
<dbReference type="SUPFAM" id="SSF56801">
    <property type="entry name" value="Acetyl-CoA synthetase-like"/>
    <property type="match status" value="1"/>
</dbReference>
<comment type="cofactor">
    <cofactor evidence="1">
        <name>pantetheine 4'-phosphate</name>
        <dbReference type="ChEBI" id="CHEBI:47942"/>
    </cofactor>
</comment>
<dbReference type="GO" id="GO:0031177">
    <property type="term" value="F:phosphopantetheine binding"/>
    <property type="evidence" value="ECO:0007669"/>
    <property type="project" value="InterPro"/>
</dbReference>
<dbReference type="Gene3D" id="3.30.559.30">
    <property type="entry name" value="Nonribosomal peptide synthetase, condensation domain"/>
    <property type="match status" value="1"/>
</dbReference>
<dbReference type="EMBL" id="AP035884">
    <property type="protein sequence ID" value="BFP56946.1"/>
    <property type="molecule type" value="Genomic_DNA"/>
</dbReference>
<accession>A0AB33KP50</accession>
<dbReference type="AlphaFoldDB" id="A0AB33KP50"/>
<dbReference type="InterPro" id="IPR045851">
    <property type="entry name" value="AMP-bd_C_sf"/>
</dbReference>
<evidence type="ECO:0000256" key="3">
    <source>
        <dbReference type="ARBA" id="ARBA00022450"/>
    </source>
</evidence>
<proteinExistence type="inferred from homology"/>
<dbReference type="PROSITE" id="PS00455">
    <property type="entry name" value="AMP_BINDING"/>
    <property type="match status" value="1"/>
</dbReference>
<gene>
    <name evidence="6" type="ORF">SCMC78_67530</name>
</gene>
<name>A0AB33KP50_9ACTN</name>
<feature type="domain" description="Carrier" evidence="5">
    <location>
        <begin position="1090"/>
        <end position="1165"/>
    </location>
</feature>
<dbReference type="Pfam" id="PF00668">
    <property type="entry name" value="Condensation"/>
    <property type="match status" value="1"/>
</dbReference>
<dbReference type="GO" id="GO:0017000">
    <property type="term" value="P:antibiotic biosynthetic process"/>
    <property type="evidence" value="ECO:0007669"/>
    <property type="project" value="UniProtKB-ARBA"/>
</dbReference>
<dbReference type="InterPro" id="IPR006162">
    <property type="entry name" value="Ppantetheine_attach_site"/>
</dbReference>
<dbReference type="NCBIfam" id="TIGR01733">
    <property type="entry name" value="AA-adenyl-dom"/>
    <property type="match status" value="1"/>
</dbReference>
<dbReference type="Gene3D" id="3.30.559.10">
    <property type="entry name" value="Chloramphenicol acetyltransferase-like domain"/>
    <property type="match status" value="1"/>
</dbReference>
<comment type="similarity">
    <text evidence="2">Belongs to the ATP-dependent AMP-binding enzyme family.</text>
</comment>
<dbReference type="SUPFAM" id="SSF47336">
    <property type="entry name" value="ACP-like"/>
    <property type="match status" value="2"/>
</dbReference>
<dbReference type="InterPro" id="IPR001242">
    <property type="entry name" value="Condensation_dom"/>
</dbReference>
<evidence type="ECO:0000259" key="5">
    <source>
        <dbReference type="PROSITE" id="PS50075"/>
    </source>
</evidence>
<dbReference type="InterPro" id="IPR042099">
    <property type="entry name" value="ANL_N_sf"/>
</dbReference>